<dbReference type="Gene3D" id="2.40.70.10">
    <property type="entry name" value="Acid Proteases"/>
    <property type="match status" value="1"/>
</dbReference>
<name>A0A5C3KBB8_COPMA</name>
<dbReference type="CDD" id="cd00303">
    <property type="entry name" value="retropepsin_like"/>
    <property type="match status" value="1"/>
</dbReference>
<keyword evidence="2" id="KW-1185">Reference proteome</keyword>
<feature type="non-terminal residue" evidence="1">
    <location>
        <position position="1"/>
    </location>
</feature>
<dbReference type="Pfam" id="PF13650">
    <property type="entry name" value="Asp_protease_2"/>
    <property type="match status" value="1"/>
</dbReference>
<feature type="non-terminal residue" evidence="1">
    <location>
        <position position="132"/>
    </location>
</feature>
<accession>A0A5C3KBB8</accession>
<proteinExistence type="predicted"/>
<reference evidence="1 2" key="1">
    <citation type="journal article" date="2019" name="Nat. Ecol. Evol.">
        <title>Megaphylogeny resolves global patterns of mushroom evolution.</title>
        <authorList>
            <person name="Varga T."/>
            <person name="Krizsan K."/>
            <person name="Foldi C."/>
            <person name="Dima B."/>
            <person name="Sanchez-Garcia M."/>
            <person name="Sanchez-Ramirez S."/>
            <person name="Szollosi G.J."/>
            <person name="Szarkandi J.G."/>
            <person name="Papp V."/>
            <person name="Albert L."/>
            <person name="Andreopoulos W."/>
            <person name="Angelini C."/>
            <person name="Antonin V."/>
            <person name="Barry K.W."/>
            <person name="Bougher N.L."/>
            <person name="Buchanan P."/>
            <person name="Buyck B."/>
            <person name="Bense V."/>
            <person name="Catcheside P."/>
            <person name="Chovatia M."/>
            <person name="Cooper J."/>
            <person name="Damon W."/>
            <person name="Desjardin D."/>
            <person name="Finy P."/>
            <person name="Geml J."/>
            <person name="Haridas S."/>
            <person name="Hughes K."/>
            <person name="Justo A."/>
            <person name="Karasinski D."/>
            <person name="Kautmanova I."/>
            <person name="Kiss B."/>
            <person name="Kocsube S."/>
            <person name="Kotiranta H."/>
            <person name="LaButti K.M."/>
            <person name="Lechner B.E."/>
            <person name="Liimatainen K."/>
            <person name="Lipzen A."/>
            <person name="Lukacs Z."/>
            <person name="Mihaltcheva S."/>
            <person name="Morgado L.N."/>
            <person name="Niskanen T."/>
            <person name="Noordeloos M.E."/>
            <person name="Ohm R.A."/>
            <person name="Ortiz-Santana B."/>
            <person name="Ovrebo C."/>
            <person name="Racz N."/>
            <person name="Riley R."/>
            <person name="Savchenko A."/>
            <person name="Shiryaev A."/>
            <person name="Soop K."/>
            <person name="Spirin V."/>
            <person name="Szebenyi C."/>
            <person name="Tomsovsky M."/>
            <person name="Tulloss R.E."/>
            <person name="Uehling J."/>
            <person name="Grigoriev I.V."/>
            <person name="Vagvolgyi C."/>
            <person name="Papp T."/>
            <person name="Martin F.M."/>
            <person name="Miettinen O."/>
            <person name="Hibbett D.S."/>
            <person name="Nagy L.G."/>
        </authorList>
    </citation>
    <scope>NUCLEOTIDE SEQUENCE [LARGE SCALE GENOMIC DNA]</scope>
    <source>
        <strain evidence="1 2">CBS 121175</strain>
    </source>
</reference>
<dbReference type="AlphaFoldDB" id="A0A5C3KBB8"/>
<dbReference type="OrthoDB" id="5596707at2759"/>
<evidence type="ECO:0000313" key="2">
    <source>
        <dbReference type="Proteomes" id="UP000307440"/>
    </source>
</evidence>
<organism evidence="1 2">
    <name type="scientific">Coprinopsis marcescibilis</name>
    <name type="common">Agaric fungus</name>
    <name type="synonym">Psathyrella marcescibilis</name>
    <dbReference type="NCBI Taxonomy" id="230819"/>
    <lineage>
        <taxon>Eukaryota</taxon>
        <taxon>Fungi</taxon>
        <taxon>Dikarya</taxon>
        <taxon>Basidiomycota</taxon>
        <taxon>Agaricomycotina</taxon>
        <taxon>Agaricomycetes</taxon>
        <taxon>Agaricomycetidae</taxon>
        <taxon>Agaricales</taxon>
        <taxon>Agaricineae</taxon>
        <taxon>Psathyrellaceae</taxon>
        <taxon>Coprinopsis</taxon>
    </lineage>
</organism>
<sequence length="132" mass="14550">LQTIECVIEDKLKLHGILDDGSQIIGLKKSVWEKLGIPCRSDHRMKVESANQTTSSTTGLLPNLKVAIGECVFYLQVQVVEDASYDFLLGRPFHTLAKAVVSHIYDSGQAQITLTDPNSKAVITLPTTNRKK</sequence>
<protein>
    <recommendedName>
        <fullName evidence="3">Aspartic peptidase DDI1-type domain-containing protein</fullName>
    </recommendedName>
</protein>
<dbReference type="Proteomes" id="UP000307440">
    <property type="component" value="Unassembled WGS sequence"/>
</dbReference>
<dbReference type="EMBL" id="ML210603">
    <property type="protein sequence ID" value="TFK16933.1"/>
    <property type="molecule type" value="Genomic_DNA"/>
</dbReference>
<dbReference type="STRING" id="230819.A0A5C3KBB8"/>
<dbReference type="SUPFAM" id="SSF50630">
    <property type="entry name" value="Acid proteases"/>
    <property type="match status" value="1"/>
</dbReference>
<gene>
    <name evidence="1" type="ORF">FA15DRAFT_575758</name>
</gene>
<evidence type="ECO:0000313" key="1">
    <source>
        <dbReference type="EMBL" id="TFK16933.1"/>
    </source>
</evidence>
<dbReference type="InterPro" id="IPR021109">
    <property type="entry name" value="Peptidase_aspartic_dom_sf"/>
</dbReference>
<evidence type="ECO:0008006" key="3">
    <source>
        <dbReference type="Google" id="ProtNLM"/>
    </source>
</evidence>